<reference evidence="1 2" key="1">
    <citation type="journal article" date="2021" name="Nat. Plants">
        <title>The Taxus genome provides insights into paclitaxel biosynthesis.</title>
        <authorList>
            <person name="Xiong X."/>
            <person name="Gou J."/>
            <person name="Liao Q."/>
            <person name="Li Y."/>
            <person name="Zhou Q."/>
            <person name="Bi G."/>
            <person name="Li C."/>
            <person name="Du R."/>
            <person name="Wang X."/>
            <person name="Sun T."/>
            <person name="Guo L."/>
            <person name="Liang H."/>
            <person name="Lu P."/>
            <person name="Wu Y."/>
            <person name="Zhang Z."/>
            <person name="Ro D.K."/>
            <person name="Shang Y."/>
            <person name="Huang S."/>
            <person name="Yan J."/>
        </authorList>
    </citation>
    <scope>NUCLEOTIDE SEQUENCE [LARGE SCALE GENOMIC DNA]</scope>
    <source>
        <strain evidence="1">Ta-2019</strain>
    </source>
</reference>
<dbReference type="EMBL" id="JAHRHJ020003813">
    <property type="protein sequence ID" value="KAH9289844.1"/>
    <property type="molecule type" value="Genomic_DNA"/>
</dbReference>
<dbReference type="Proteomes" id="UP000824469">
    <property type="component" value="Unassembled WGS sequence"/>
</dbReference>
<evidence type="ECO:0000313" key="1">
    <source>
        <dbReference type="EMBL" id="KAH9289844.1"/>
    </source>
</evidence>
<proteinExistence type="predicted"/>
<sequence>LVWIRMPHLPLHFWSEECFRAMGNVVGKFLVVDPWTESYDNTTFARILVDMDMNVDFLAALELKVLDSTWTQSLDFEGLPFRCRTCFSLGHLAADCHIIKKSIKRRVSWWKDFNPDNLVVEAHVDNNAIADVDKVEEKVGILDGMVEVDGMVELLVPSLL</sequence>
<evidence type="ECO:0008006" key="3">
    <source>
        <dbReference type="Google" id="ProtNLM"/>
    </source>
</evidence>
<protein>
    <recommendedName>
        <fullName evidence="3">DUF4283 domain-containing protein</fullName>
    </recommendedName>
</protein>
<name>A0AA38C2H8_TAXCH</name>
<keyword evidence="2" id="KW-1185">Reference proteome</keyword>
<comment type="caution">
    <text evidence="1">The sequence shown here is derived from an EMBL/GenBank/DDBJ whole genome shotgun (WGS) entry which is preliminary data.</text>
</comment>
<accession>A0AA38C2H8</accession>
<organism evidence="1 2">
    <name type="scientific">Taxus chinensis</name>
    <name type="common">Chinese yew</name>
    <name type="synonym">Taxus wallichiana var. chinensis</name>
    <dbReference type="NCBI Taxonomy" id="29808"/>
    <lineage>
        <taxon>Eukaryota</taxon>
        <taxon>Viridiplantae</taxon>
        <taxon>Streptophyta</taxon>
        <taxon>Embryophyta</taxon>
        <taxon>Tracheophyta</taxon>
        <taxon>Spermatophyta</taxon>
        <taxon>Pinopsida</taxon>
        <taxon>Pinidae</taxon>
        <taxon>Conifers II</taxon>
        <taxon>Cupressales</taxon>
        <taxon>Taxaceae</taxon>
        <taxon>Taxus</taxon>
    </lineage>
</organism>
<gene>
    <name evidence="1" type="ORF">KI387_033961</name>
</gene>
<dbReference type="AlphaFoldDB" id="A0AA38C2H8"/>
<dbReference type="PANTHER" id="PTHR31286">
    <property type="entry name" value="GLYCINE-RICH CELL WALL STRUCTURAL PROTEIN 1.8-LIKE"/>
    <property type="match status" value="1"/>
</dbReference>
<dbReference type="OMA" id="WSEECFR"/>
<dbReference type="PANTHER" id="PTHR31286:SF180">
    <property type="entry name" value="OS10G0362600 PROTEIN"/>
    <property type="match status" value="1"/>
</dbReference>
<feature type="non-terminal residue" evidence="1">
    <location>
        <position position="1"/>
    </location>
</feature>
<evidence type="ECO:0000313" key="2">
    <source>
        <dbReference type="Proteomes" id="UP000824469"/>
    </source>
</evidence>
<dbReference type="InterPro" id="IPR040256">
    <property type="entry name" value="At4g02000-like"/>
</dbReference>